<dbReference type="EMBL" id="LR798335">
    <property type="protein sequence ID" value="CAB5224401.1"/>
    <property type="molecule type" value="Genomic_DNA"/>
</dbReference>
<gene>
    <name evidence="1" type="ORF">UFOVP393_69</name>
</gene>
<name>A0A6J7X1J2_9CAUD</name>
<sequence>MSIYLGNLSVKEIEHRAGVQFPAELHEYMTDKHQDSASNVAPGKWHCFDIPFVLVCGDMQTATTIHGHMLKLSEEFKQPLQIALQEGGAA</sequence>
<proteinExistence type="predicted"/>
<reference evidence="1" key="1">
    <citation type="submission" date="2020-05" db="EMBL/GenBank/DDBJ databases">
        <authorList>
            <person name="Chiriac C."/>
            <person name="Salcher M."/>
            <person name="Ghai R."/>
            <person name="Kavagutti S V."/>
        </authorList>
    </citation>
    <scope>NUCLEOTIDE SEQUENCE</scope>
</reference>
<protein>
    <submittedName>
        <fullName evidence="1">Uncharacterized protein</fullName>
    </submittedName>
</protein>
<evidence type="ECO:0000313" key="1">
    <source>
        <dbReference type="EMBL" id="CAB5224401.1"/>
    </source>
</evidence>
<organism evidence="1">
    <name type="scientific">uncultured Caudovirales phage</name>
    <dbReference type="NCBI Taxonomy" id="2100421"/>
    <lineage>
        <taxon>Viruses</taxon>
        <taxon>Duplodnaviria</taxon>
        <taxon>Heunggongvirae</taxon>
        <taxon>Uroviricota</taxon>
        <taxon>Caudoviricetes</taxon>
        <taxon>Peduoviridae</taxon>
        <taxon>Maltschvirus</taxon>
        <taxon>Maltschvirus maltsch</taxon>
    </lineage>
</organism>
<accession>A0A6J7X1J2</accession>